<dbReference type="RefSeq" id="WP_183321223.1">
    <property type="nucleotide sequence ID" value="NZ_JACHVQ010000002.1"/>
</dbReference>
<dbReference type="InterPro" id="IPR051313">
    <property type="entry name" value="Bact_iron-sidero_bind"/>
</dbReference>
<evidence type="ECO:0000256" key="6">
    <source>
        <dbReference type="SAM" id="SignalP"/>
    </source>
</evidence>
<evidence type="ECO:0000256" key="3">
    <source>
        <dbReference type="ARBA" id="ARBA00022448"/>
    </source>
</evidence>
<evidence type="ECO:0000313" key="8">
    <source>
        <dbReference type="EMBL" id="MBB2892828.1"/>
    </source>
</evidence>
<keyword evidence="9" id="KW-1185">Reference proteome</keyword>
<dbReference type="InterPro" id="IPR002491">
    <property type="entry name" value="ABC_transptr_periplasmic_BD"/>
</dbReference>
<dbReference type="SUPFAM" id="SSF53807">
    <property type="entry name" value="Helical backbone' metal receptor"/>
    <property type="match status" value="1"/>
</dbReference>
<organism evidence="8 9">
    <name type="scientific">Flexivirga oryzae</name>
    <dbReference type="NCBI Taxonomy" id="1794944"/>
    <lineage>
        <taxon>Bacteria</taxon>
        <taxon>Bacillati</taxon>
        <taxon>Actinomycetota</taxon>
        <taxon>Actinomycetes</taxon>
        <taxon>Micrococcales</taxon>
        <taxon>Dermacoccaceae</taxon>
        <taxon>Flexivirga</taxon>
    </lineage>
</organism>
<dbReference type="PROSITE" id="PS51257">
    <property type="entry name" value="PROKAR_LIPOPROTEIN"/>
    <property type="match status" value="1"/>
</dbReference>
<comment type="subcellular location">
    <subcellularLocation>
        <location evidence="1">Cell envelope</location>
    </subcellularLocation>
</comment>
<comment type="similarity">
    <text evidence="2">Belongs to the bacterial solute-binding protein 8 family.</text>
</comment>
<dbReference type="Pfam" id="PF01497">
    <property type="entry name" value="Peripla_BP_2"/>
    <property type="match status" value="1"/>
</dbReference>
<dbReference type="EMBL" id="JACHVQ010000002">
    <property type="protein sequence ID" value="MBB2892828.1"/>
    <property type="molecule type" value="Genomic_DNA"/>
</dbReference>
<dbReference type="GO" id="GO:0030288">
    <property type="term" value="C:outer membrane-bounded periplasmic space"/>
    <property type="evidence" value="ECO:0007669"/>
    <property type="project" value="TreeGrafter"/>
</dbReference>
<dbReference type="AlphaFoldDB" id="A0A839N510"/>
<evidence type="ECO:0000256" key="4">
    <source>
        <dbReference type="ARBA" id="ARBA00022729"/>
    </source>
</evidence>
<reference evidence="8 9" key="1">
    <citation type="submission" date="2020-08" db="EMBL/GenBank/DDBJ databases">
        <title>Sequencing the genomes of 1000 actinobacteria strains.</title>
        <authorList>
            <person name="Klenk H.-P."/>
        </authorList>
    </citation>
    <scope>NUCLEOTIDE SEQUENCE [LARGE SCALE GENOMIC DNA]</scope>
    <source>
        <strain evidence="8 9">DSM 105369</strain>
    </source>
</reference>
<dbReference type="GO" id="GO:1901678">
    <property type="term" value="P:iron coordination entity transport"/>
    <property type="evidence" value="ECO:0007669"/>
    <property type="project" value="UniProtKB-ARBA"/>
</dbReference>
<dbReference type="PROSITE" id="PS50983">
    <property type="entry name" value="FE_B12_PBP"/>
    <property type="match status" value="1"/>
</dbReference>
<keyword evidence="3" id="KW-0813">Transport</keyword>
<proteinExistence type="inferred from homology"/>
<feature type="signal peptide" evidence="6">
    <location>
        <begin position="1"/>
        <end position="22"/>
    </location>
</feature>
<protein>
    <submittedName>
        <fullName evidence="8">Iron complex transport system substrate-binding protein</fullName>
    </submittedName>
</protein>
<dbReference type="PANTHER" id="PTHR30532">
    <property type="entry name" value="IRON III DICITRATE-BINDING PERIPLASMIC PROTEIN"/>
    <property type="match status" value="1"/>
</dbReference>
<feature type="region of interest" description="Disordered" evidence="5">
    <location>
        <begin position="24"/>
        <end position="48"/>
    </location>
</feature>
<sequence>MITSRRTVLSAFTAAAAVSALAACSSDGSDPGTSKTSSGGSGSAGAEAGKFPATVKHKYGTTTVQHKPTRVVTVGLVEQDMVIALGTVPVAVTKWIGAADGEIYPWAKPALHGAPLPKVLDNSKGPQIEQIAALKPDLIIAIWSDLKESDYRKLSQLAPTVAPPKGYVDYGAPWDVITGMVADAMGLSATGAKIVRDVKGRFTAARKAHPEFKGKTAMVLGLYNGLCPYAETDPRNRVQQELGFVYPSKFGKEFDKLGTGSISAERTKEFDFDVVAWVDSEANVLKTTGDLLKQTKAYQQGREIYVPNNIPGTNKPSTYAAAFSMVTPLSLPWMLERYVPQLAAAVDGKPATKVPTVKV</sequence>
<evidence type="ECO:0000256" key="1">
    <source>
        <dbReference type="ARBA" id="ARBA00004196"/>
    </source>
</evidence>
<evidence type="ECO:0000259" key="7">
    <source>
        <dbReference type="PROSITE" id="PS50983"/>
    </source>
</evidence>
<name>A0A839N510_9MICO</name>
<evidence type="ECO:0000256" key="5">
    <source>
        <dbReference type="SAM" id="MobiDB-lite"/>
    </source>
</evidence>
<dbReference type="Gene3D" id="3.40.50.1980">
    <property type="entry name" value="Nitrogenase molybdenum iron protein domain"/>
    <property type="match status" value="2"/>
</dbReference>
<dbReference type="Proteomes" id="UP000559182">
    <property type="component" value="Unassembled WGS sequence"/>
</dbReference>
<evidence type="ECO:0000313" key="9">
    <source>
        <dbReference type="Proteomes" id="UP000559182"/>
    </source>
</evidence>
<feature type="chain" id="PRO_5032695671" evidence="6">
    <location>
        <begin position="23"/>
        <end position="359"/>
    </location>
</feature>
<gene>
    <name evidence="8" type="ORF">FHU39_002846</name>
</gene>
<keyword evidence="4 6" id="KW-0732">Signal</keyword>
<dbReference type="PANTHER" id="PTHR30532:SF24">
    <property type="entry name" value="FERRIC ENTEROBACTIN-BINDING PERIPLASMIC PROTEIN FEPB"/>
    <property type="match status" value="1"/>
</dbReference>
<comment type="caution">
    <text evidence="8">The sequence shown here is derived from an EMBL/GenBank/DDBJ whole genome shotgun (WGS) entry which is preliminary data.</text>
</comment>
<evidence type="ECO:0000256" key="2">
    <source>
        <dbReference type="ARBA" id="ARBA00008814"/>
    </source>
</evidence>
<feature type="domain" description="Fe/B12 periplasmic-binding" evidence="7">
    <location>
        <begin position="70"/>
        <end position="346"/>
    </location>
</feature>
<accession>A0A839N510</accession>